<protein>
    <submittedName>
        <fullName evidence="3">Transcriptional regulator with XRE-family HTH domain</fullName>
    </submittedName>
</protein>
<dbReference type="InterPro" id="IPR010982">
    <property type="entry name" value="Lambda_DNA-bd_dom_sf"/>
</dbReference>
<dbReference type="GO" id="GO:0003700">
    <property type="term" value="F:DNA-binding transcription factor activity"/>
    <property type="evidence" value="ECO:0007669"/>
    <property type="project" value="TreeGrafter"/>
</dbReference>
<dbReference type="InterPro" id="IPR050807">
    <property type="entry name" value="TransReg_Diox_bact_type"/>
</dbReference>
<dbReference type="PANTHER" id="PTHR46797">
    <property type="entry name" value="HTH-TYPE TRANSCRIPTIONAL REGULATOR"/>
    <property type="match status" value="1"/>
</dbReference>
<evidence type="ECO:0000313" key="3">
    <source>
        <dbReference type="EMBL" id="PWK47515.1"/>
    </source>
</evidence>
<reference evidence="3 4" key="1">
    <citation type="submission" date="2018-05" db="EMBL/GenBank/DDBJ databases">
        <title>Genomic Encyclopedia of Archaeal and Bacterial Type Strains, Phase II (KMG-II): from individual species to whole genera.</title>
        <authorList>
            <person name="Goeker M."/>
        </authorList>
    </citation>
    <scope>NUCLEOTIDE SEQUENCE [LARGE SCALE GENOMIC DNA]</scope>
    <source>
        <strain evidence="3 4">DSM 45184</strain>
    </source>
</reference>
<sequence length="167" mass="17182">MAQGTSLSALARAAGIGKATLSGLEHGTRNATLETLHAVAGVLGVPITALVLEPGAPPTQMADVHGSAVTPSLIEVFHEPQVTFELLTILVRPGVLQHSPAHAPGVTEHLTVTRGVLRVGPATAPVLLHPGEHHSWRADTAHVYEALGADEAAAVLLIRSPRTGTPS</sequence>
<keyword evidence="1" id="KW-0238">DNA-binding</keyword>
<dbReference type="SUPFAM" id="SSF47413">
    <property type="entry name" value="lambda repressor-like DNA-binding domains"/>
    <property type="match status" value="1"/>
</dbReference>
<dbReference type="InterPro" id="IPR014710">
    <property type="entry name" value="RmlC-like_jellyroll"/>
</dbReference>
<dbReference type="Proteomes" id="UP000245697">
    <property type="component" value="Unassembled WGS sequence"/>
</dbReference>
<dbReference type="EMBL" id="QGGR01000007">
    <property type="protein sequence ID" value="PWK47515.1"/>
    <property type="molecule type" value="Genomic_DNA"/>
</dbReference>
<dbReference type="CDD" id="cd00093">
    <property type="entry name" value="HTH_XRE"/>
    <property type="match status" value="1"/>
</dbReference>
<dbReference type="SMART" id="SM00530">
    <property type="entry name" value="HTH_XRE"/>
    <property type="match status" value="1"/>
</dbReference>
<dbReference type="InterPro" id="IPR001387">
    <property type="entry name" value="Cro/C1-type_HTH"/>
</dbReference>
<dbReference type="Gene3D" id="1.10.260.40">
    <property type="entry name" value="lambda repressor-like DNA-binding domains"/>
    <property type="match status" value="1"/>
</dbReference>
<evidence type="ECO:0000259" key="2">
    <source>
        <dbReference type="PROSITE" id="PS50943"/>
    </source>
</evidence>
<gene>
    <name evidence="3" type="ORF">BC793_107125</name>
</gene>
<dbReference type="AlphaFoldDB" id="A0A316FHB4"/>
<dbReference type="GO" id="GO:0005829">
    <property type="term" value="C:cytosol"/>
    <property type="evidence" value="ECO:0007669"/>
    <property type="project" value="TreeGrafter"/>
</dbReference>
<keyword evidence="4" id="KW-1185">Reference proteome</keyword>
<evidence type="ECO:0000313" key="4">
    <source>
        <dbReference type="Proteomes" id="UP000245697"/>
    </source>
</evidence>
<evidence type="ECO:0000256" key="1">
    <source>
        <dbReference type="ARBA" id="ARBA00023125"/>
    </source>
</evidence>
<dbReference type="SUPFAM" id="SSF51182">
    <property type="entry name" value="RmlC-like cupins"/>
    <property type="match status" value="1"/>
</dbReference>
<dbReference type="PROSITE" id="PS50943">
    <property type="entry name" value="HTH_CROC1"/>
    <property type="match status" value="1"/>
</dbReference>
<proteinExistence type="predicted"/>
<comment type="caution">
    <text evidence="3">The sequence shown here is derived from an EMBL/GenBank/DDBJ whole genome shotgun (WGS) entry which is preliminary data.</text>
</comment>
<dbReference type="GO" id="GO:0003677">
    <property type="term" value="F:DNA binding"/>
    <property type="evidence" value="ECO:0007669"/>
    <property type="project" value="UniProtKB-KW"/>
</dbReference>
<accession>A0A316FHB4</accession>
<dbReference type="Pfam" id="PF01381">
    <property type="entry name" value="HTH_3"/>
    <property type="match status" value="1"/>
</dbReference>
<organism evidence="3 4">
    <name type="scientific">Actinoplanes xinjiangensis</name>
    <dbReference type="NCBI Taxonomy" id="512350"/>
    <lineage>
        <taxon>Bacteria</taxon>
        <taxon>Bacillati</taxon>
        <taxon>Actinomycetota</taxon>
        <taxon>Actinomycetes</taxon>
        <taxon>Micromonosporales</taxon>
        <taxon>Micromonosporaceae</taxon>
        <taxon>Actinoplanes</taxon>
    </lineage>
</organism>
<dbReference type="OrthoDB" id="5584941at2"/>
<dbReference type="PANTHER" id="PTHR46797:SF1">
    <property type="entry name" value="METHYLPHOSPHONATE SYNTHASE"/>
    <property type="match status" value="1"/>
</dbReference>
<dbReference type="InterPro" id="IPR011051">
    <property type="entry name" value="RmlC_Cupin_sf"/>
</dbReference>
<name>A0A316FHB4_9ACTN</name>
<dbReference type="Gene3D" id="2.60.120.10">
    <property type="entry name" value="Jelly Rolls"/>
    <property type="match status" value="1"/>
</dbReference>
<feature type="domain" description="HTH cro/C1-type" evidence="2">
    <location>
        <begin position="6"/>
        <end position="50"/>
    </location>
</feature>